<dbReference type="GO" id="GO:0017038">
    <property type="term" value="P:protein import"/>
    <property type="evidence" value="ECO:0007669"/>
    <property type="project" value="TreeGrafter"/>
</dbReference>
<evidence type="ECO:0000259" key="8">
    <source>
        <dbReference type="Pfam" id="PF01618"/>
    </source>
</evidence>
<keyword evidence="3 7" id="KW-0812">Transmembrane</keyword>
<gene>
    <name evidence="9" type="ORF">M125_3002</name>
</gene>
<keyword evidence="6" id="KW-0813">Transport</keyword>
<name>A0A015V4K1_BACFG</name>
<evidence type="ECO:0000256" key="7">
    <source>
        <dbReference type="SAM" id="Phobius"/>
    </source>
</evidence>
<dbReference type="Proteomes" id="UP000020773">
    <property type="component" value="Unassembled WGS sequence"/>
</dbReference>
<dbReference type="AlphaFoldDB" id="A0A015V4K1"/>
<dbReference type="PANTHER" id="PTHR30625:SF3">
    <property type="entry name" value="TOL-PAL SYSTEM PROTEIN TOLQ"/>
    <property type="match status" value="1"/>
</dbReference>
<evidence type="ECO:0000256" key="4">
    <source>
        <dbReference type="ARBA" id="ARBA00022989"/>
    </source>
</evidence>
<dbReference type="PANTHER" id="PTHR30625">
    <property type="entry name" value="PROTEIN TOLQ"/>
    <property type="match status" value="1"/>
</dbReference>
<keyword evidence="4 7" id="KW-1133">Transmembrane helix</keyword>
<evidence type="ECO:0000256" key="2">
    <source>
        <dbReference type="ARBA" id="ARBA00022475"/>
    </source>
</evidence>
<comment type="subcellular location">
    <subcellularLocation>
        <location evidence="1">Cell membrane</location>
        <topology evidence="1">Multi-pass membrane protein</topology>
    </subcellularLocation>
    <subcellularLocation>
        <location evidence="6">Membrane</location>
        <topology evidence="6">Multi-pass membrane protein</topology>
    </subcellularLocation>
</comment>
<evidence type="ECO:0000313" key="9">
    <source>
        <dbReference type="EMBL" id="EXY90311.1"/>
    </source>
</evidence>
<comment type="similarity">
    <text evidence="6">Belongs to the exbB/tolQ family.</text>
</comment>
<accession>A0A015V4K1</accession>
<dbReference type="InterPro" id="IPR050790">
    <property type="entry name" value="ExbB/TolQ_transport"/>
</dbReference>
<dbReference type="RefSeq" id="WP_005788015.1">
    <property type="nucleotide sequence ID" value="NZ_JGDB01000185.1"/>
</dbReference>
<feature type="transmembrane region" description="Helical" evidence="7">
    <location>
        <begin position="122"/>
        <end position="141"/>
    </location>
</feature>
<proteinExistence type="inferred from homology"/>
<keyword evidence="2" id="KW-1003">Cell membrane</keyword>
<reference evidence="9 10" key="1">
    <citation type="submission" date="2014-02" db="EMBL/GenBank/DDBJ databases">
        <authorList>
            <person name="Sears C."/>
            <person name="Carroll K."/>
            <person name="Sack B.R."/>
            <person name="Qadri F."/>
            <person name="Myers L.L."/>
            <person name="Chung G.-T."/>
            <person name="Escheverria P."/>
            <person name="Fraser C.M."/>
            <person name="Sadzewicz L."/>
            <person name="Shefchek K.A."/>
            <person name="Tallon L."/>
            <person name="Das S.P."/>
            <person name="Daugherty S."/>
            <person name="Mongodin E.F."/>
        </authorList>
    </citation>
    <scope>NUCLEOTIDE SEQUENCE [LARGE SCALE GENOMIC DNA]</scope>
    <source>
        <strain evidence="10">3998T(B)3</strain>
    </source>
</reference>
<organism evidence="9 10">
    <name type="scientific">Bacteroides fragilis str. 3998T(B)3</name>
    <dbReference type="NCBI Taxonomy" id="1339316"/>
    <lineage>
        <taxon>Bacteria</taxon>
        <taxon>Pseudomonadati</taxon>
        <taxon>Bacteroidota</taxon>
        <taxon>Bacteroidia</taxon>
        <taxon>Bacteroidales</taxon>
        <taxon>Bacteroidaceae</taxon>
        <taxon>Bacteroides</taxon>
    </lineage>
</organism>
<dbReference type="PATRIC" id="fig|1339316.3.peg.2862"/>
<feature type="transmembrane region" description="Helical" evidence="7">
    <location>
        <begin position="15"/>
        <end position="39"/>
    </location>
</feature>
<evidence type="ECO:0000256" key="6">
    <source>
        <dbReference type="RuleBase" id="RU004057"/>
    </source>
</evidence>
<comment type="caution">
    <text evidence="9">The sequence shown here is derived from an EMBL/GenBank/DDBJ whole genome shotgun (WGS) entry which is preliminary data.</text>
</comment>
<evidence type="ECO:0000256" key="5">
    <source>
        <dbReference type="ARBA" id="ARBA00023136"/>
    </source>
</evidence>
<keyword evidence="5 7" id="KW-0472">Membrane</keyword>
<evidence type="ECO:0000256" key="3">
    <source>
        <dbReference type="ARBA" id="ARBA00022692"/>
    </source>
</evidence>
<dbReference type="Pfam" id="PF01618">
    <property type="entry name" value="MotA_ExbB"/>
    <property type="match status" value="1"/>
</dbReference>
<dbReference type="InterPro" id="IPR002898">
    <property type="entry name" value="MotA_ExbB_proton_chnl"/>
</dbReference>
<protein>
    <submittedName>
        <fullName evidence="9">MotA/TolQ/ExbB proton channel family protein</fullName>
    </submittedName>
</protein>
<dbReference type="EMBL" id="JGDB01000185">
    <property type="protein sequence ID" value="EXY90311.1"/>
    <property type="molecule type" value="Genomic_DNA"/>
</dbReference>
<dbReference type="GeneID" id="60365983"/>
<evidence type="ECO:0000256" key="1">
    <source>
        <dbReference type="ARBA" id="ARBA00004651"/>
    </source>
</evidence>
<feature type="domain" description="MotA/TolQ/ExbB proton channel" evidence="8">
    <location>
        <begin position="99"/>
        <end position="187"/>
    </location>
</feature>
<evidence type="ECO:0000313" key="10">
    <source>
        <dbReference type="Proteomes" id="UP000020773"/>
    </source>
</evidence>
<feature type="transmembrane region" description="Helical" evidence="7">
    <location>
        <begin position="153"/>
        <end position="172"/>
    </location>
</feature>
<keyword evidence="6" id="KW-0653">Protein transport</keyword>
<sequence>METISNALFWISNGLLVPVVVLLLLFFARAVLLAGGFFGEFYRRVHTQKSLAEQLEELTPDNIEEKANSLTGDRSTPLQRCVYKLYTHRDNAAYCERLLANFEVDAEQELGRSRTFVKLGPMLGLMGTLIPMGPALVGLATGDIASMAYNMQVAFATTVVGMVIAAIGVVTLQIRQRWYAREINDLEFISKTLIHGTKQTSTQPE</sequence>
<dbReference type="GO" id="GO:0005886">
    <property type="term" value="C:plasma membrane"/>
    <property type="evidence" value="ECO:0007669"/>
    <property type="project" value="UniProtKB-SubCell"/>
</dbReference>